<keyword evidence="2" id="KW-1133">Transmembrane helix</keyword>
<evidence type="ECO:0000256" key="2">
    <source>
        <dbReference type="SAM" id="Phobius"/>
    </source>
</evidence>
<evidence type="ECO:0000313" key="4">
    <source>
        <dbReference type="Proteomes" id="UP000193067"/>
    </source>
</evidence>
<feature type="compositionally biased region" description="Polar residues" evidence="1">
    <location>
        <begin position="353"/>
        <end position="362"/>
    </location>
</feature>
<gene>
    <name evidence="3" type="ORF">PYCCODRAFT_1420758</name>
</gene>
<protein>
    <submittedName>
        <fullName evidence="3">Uncharacterized protein</fullName>
    </submittedName>
</protein>
<evidence type="ECO:0000313" key="3">
    <source>
        <dbReference type="EMBL" id="OSC96625.1"/>
    </source>
</evidence>
<keyword evidence="2" id="KW-0812">Transmembrane</keyword>
<sequence length="411" mass="45351">MCFSSRRAVVYRLLNLDLASRVRFIPSPSHTAAAVCISESLHPCVPPSATACLTLVRYAKALCVAASLVLAILIAVCHCDFLCILPLGLLQLYSDGESQRPHVDVPTPRDGYICCVHETLATVVEHIFTKSPGIKDDPVVLQRCHDALERIYALAGTAQQKGKERPCVAMSIRYPADDDRPPQRARRAREGVLMICIMGTFGGKPFDALDAVYQHFCIAVAPNRSPRATGEGGSSETCALRDELHVCPRPWTHPRQWIVAYEYRSPSALCSTWPPVSKRGERRWDGAAGSDSATEPAYWLDDEQLDWFRAKCAERMEAWSAMCTADPGFALACEREFRENRFMASQSSLASRTSWGSFNTRGTRSRPGTPLAAVPEGIPGGSPAASPRPESPRSCRGRSTKEKVRFLVLRW</sequence>
<feature type="compositionally biased region" description="Low complexity" evidence="1">
    <location>
        <begin position="375"/>
        <end position="394"/>
    </location>
</feature>
<dbReference type="Proteomes" id="UP000193067">
    <property type="component" value="Unassembled WGS sequence"/>
</dbReference>
<evidence type="ECO:0000256" key="1">
    <source>
        <dbReference type="SAM" id="MobiDB-lite"/>
    </source>
</evidence>
<dbReference type="OrthoDB" id="2755479at2759"/>
<organism evidence="3 4">
    <name type="scientific">Trametes coccinea (strain BRFM310)</name>
    <name type="common">Pycnoporus coccineus</name>
    <dbReference type="NCBI Taxonomy" id="1353009"/>
    <lineage>
        <taxon>Eukaryota</taxon>
        <taxon>Fungi</taxon>
        <taxon>Dikarya</taxon>
        <taxon>Basidiomycota</taxon>
        <taxon>Agaricomycotina</taxon>
        <taxon>Agaricomycetes</taxon>
        <taxon>Polyporales</taxon>
        <taxon>Polyporaceae</taxon>
        <taxon>Trametes</taxon>
    </lineage>
</organism>
<proteinExistence type="predicted"/>
<feature type="transmembrane region" description="Helical" evidence="2">
    <location>
        <begin position="62"/>
        <end position="90"/>
    </location>
</feature>
<keyword evidence="4" id="KW-1185">Reference proteome</keyword>
<name>A0A1Y2I668_TRAC3</name>
<reference evidence="3 4" key="1">
    <citation type="journal article" date="2015" name="Biotechnol. Biofuels">
        <title>Enhanced degradation of softwood versus hardwood by the white-rot fungus Pycnoporus coccineus.</title>
        <authorList>
            <person name="Couturier M."/>
            <person name="Navarro D."/>
            <person name="Chevret D."/>
            <person name="Henrissat B."/>
            <person name="Piumi F."/>
            <person name="Ruiz-Duenas F.J."/>
            <person name="Martinez A.T."/>
            <person name="Grigoriev I.V."/>
            <person name="Riley R."/>
            <person name="Lipzen A."/>
            <person name="Berrin J.G."/>
            <person name="Master E.R."/>
            <person name="Rosso M.N."/>
        </authorList>
    </citation>
    <scope>NUCLEOTIDE SEQUENCE [LARGE SCALE GENOMIC DNA]</scope>
    <source>
        <strain evidence="3 4">BRFM310</strain>
    </source>
</reference>
<feature type="region of interest" description="Disordered" evidence="1">
    <location>
        <begin position="353"/>
        <end position="401"/>
    </location>
</feature>
<keyword evidence="2" id="KW-0472">Membrane</keyword>
<dbReference type="AlphaFoldDB" id="A0A1Y2I668"/>
<dbReference type="EMBL" id="KZ084172">
    <property type="protein sequence ID" value="OSC96625.1"/>
    <property type="molecule type" value="Genomic_DNA"/>
</dbReference>
<accession>A0A1Y2I668</accession>